<accession>A0A1H5ZB89</accession>
<dbReference type="InterPro" id="IPR009645">
    <property type="entry name" value="GguC"/>
</dbReference>
<proteinExistence type="predicted"/>
<evidence type="ECO:0000313" key="1">
    <source>
        <dbReference type="EMBL" id="SEG32626.1"/>
    </source>
</evidence>
<dbReference type="RefSeq" id="WP_327332637.1">
    <property type="nucleotide sequence ID" value="NZ_FNVQ01000001.1"/>
</dbReference>
<dbReference type="AlphaFoldDB" id="A0A1H5ZB89"/>
<protein>
    <recommendedName>
        <fullName evidence="3">FAH family protein</fullName>
    </recommendedName>
</protein>
<sequence length="333" mass="36815">MIRLIQYIDSDNQRRVGIVDTVGGEQIQRLEGAVSVYALAQQAIENSSDLETLVKSLPTRAEEATLSSLLEAKRVLAPVDHPDPAHLYVTGTGLTHTGSADTRDKMHTADSAEIQQSDSMKMFRMGLEGGKPAAGEAGVQPEWFYKGDGSIVVHPEHSFPIPSFSLDASEEPELVGCYLNGPDGTPYRIGYALGNELSDHITERENYLFLAHSKLRVCSFGPELLIGELPENIQGTSRIRRNGEPIWEKAFASGEANMSHTFANLEHHHFKYKLFCRPGDIHLHYFGTATLSFADMRTEAGDQFEISADAFGKPLRNNWEVVQEPDCVTVKTL</sequence>
<evidence type="ECO:0008006" key="3">
    <source>
        <dbReference type="Google" id="ProtNLM"/>
    </source>
</evidence>
<dbReference type="Proteomes" id="UP000236745">
    <property type="component" value="Unassembled WGS sequence"/>
</dbReference>
<dbReference type="EMBL" id="FNVQ01000001">
    <property type="protein sequence ID" value="SEG32626.1"/>
    <property type="molecule type" value="Genomic_DNA"/>
</dbReference>
<dbReference type="SUPFAM" id="SSF56529">
    <property type="entry name" value="FAH"/>
    <property type="match status" value="1"/>
</dbReference>
<name>A0A1H5ZB89_9GAMM</name>
<dbReference type="GO" id="GO:0003824">
    <property type="term" value="F:catalytic activity"/>
    <property type="evidence" value="ECO:0007669"/>
    <property type="project" value="InterPro"/>
</dbReference>
<evidence type="ECO:0000313" key="2">
    <source>
        <dbReference type="Proteomes" id="UP000236745"/>
    </source>
</evidence>
<dbReference type="InterPro" id="IPR036663">
    <property type="entry name" value="Fumarylacetoacetase_C_sf"/>
</dbReference>
<dbReference type="Gene3D" id="3.90.850.10">
    <property type="entry name" value="Fumarylacetoacetase-like, C-terminal domain"/>
    <property type="match status" value="1"/>
</dbReference>
<gene>
    <name evidence="1" type="ORF">SAMN05444390_1012065</name>
</gene>
<dbReference type="PIRSF" id="PIRSF033905">
    <property type="entry name" value="UCP033905"/>
    <property type="match status" value="1"/>
</dbReference>
<keyword evidence="2" id="KW-1185">Reference proteome</keyword>
<organism evidence="1 2">
    <name type="scientific">Marinobacterium lutimaris</name>
    <dbReference type="NCBI Taxonomy" id="568106"/>
    <lineage>
        <taxon>Bacteria</taxon>
        <taxon>Pseudomonadati</taxon>
        <taxon>Pseudomonadota</taxon>
        <taxon>Gammaproteobacteria</taxon>
        <taxon>Oceanospirillales</taxon>
        <taxon>Oceanospirillaceae</taxon>
        <taxon>Marinobacterium</taxon>
    </lineage>
</organism>
<dbReference type="NCBIfam" id="NF040903">
    <property type="entry name" value="GguC"/>
    <property type="match status" value="1"/>
</dbReference>
<reference evidence="1 2" key="1">
    <citation type="submission" date="2016-10" db="EMBL/GenBank/DDBJ databases">
        <authorList>
            <person name="de Groot N.N."/>
        </authorList>
    </citation>
    <scope>NUCLEOTIDE SEQUENCE [LARGE SCALE GENOMIC DNA]</scope>
    <source>
        <strain evidence="1 2">DSM 22012</strain>
    </source>
</reference>